<evidence type="ECO:0000256" key="2">
    <source>
        <dbReference type="PROSITE-ProRule" id="PRU00708"/>
    </source>
</evidence>
<gene>
    <name evidence="4" type="ORF">PVAG01_03905</name>
</gene>
<feature type="region of interest" description="Disordered" evidence="3">
    <location>
        <begin position="759"/>
        <end position="785"/>
    </location>
</feature>
<dbReference type="Pfam" id="PF01535">
    <property type="entry name" value="PPR"/>
    <property type="match status" value="1"/>
</dbReference>
<evidence type="ECO:0000256" key="3">
    <source>
        <dbReference type="SAM" id="MobiDB-lite"/>
    </source>
</evidence>
<feature type="repeat" description="PPR" evidence="2">
    <location>
        <begin position="790"/>
        <end position="824"/>
    </location>
</feature>
<sequence length="1083" mass="125055">MAFRHDVLVRRWSPLHLHISPFLAPRVFTSWPPSNDRRYSNRYRPTLRTENHLQPTPFTEPLPSPDKHGDLVYPHTRHFVFGNGEYDKLSDLVWDKSRSGWHKFLKRRQVNEAQDNANRCAAKFDATSRCAATIKTSEEHGTLKSSSTQSATEVFFAIQKVIWGTTSPNYLQTDSFAWNVPENIGEELQVYYESLLEKHKRLRDHLEAHFIPEVGLKTGKPMPLISREEDDSTLWGTAFSILEFSMIKGTIPFPILNSLGKMNQTLLDWHMQITTSPDSRSARAYWLRQPPELVAAMWPASMLSALAKGPLRAMEVLYRTSGSPYIPSRAVAACIKYIVLRYFIYSRISTKDATRICTMITALLFKSRKNPHDPLVLDQGSTYLLLSNIDIRKTADFYDILDKENQPMAHKALLDIAIRLGEHGDSKMAIKILKRLKAEGFTFHDEHVSRIYTAVHRTDHQLRESEKAILPTELLQLLSNDDGKFNILHYNLQMRDACKVGKHELAWQIYDSLLTQGITPDAFTYEILMYDAKKRDDTVVVEKIWRTMQDMAFRTKRLVTDYLHRTFLNTIEERGSNKLNDGTRFAALLSIYCQHFRLEPLAHIAPVYMEAWNHLPRPVKSDHKSHVTPEQLAMQQILWGNPSSFQQNLTSPSPSLMDPSHATLTVMLSALARDLPKPPHDSKPFSERSEATKPYTVRFFEHFHKLVVARDPAVSGQLSEEPRVYNMAILCLGRSNTTLPYCTEVLRCMLTQKNVTAQESNTQLSSEQNQSCGKESQSLDRPSGMAPEPNAYTWAAVLKSFLERRQPRAAEKVLQIMAARGIMPDQIIWEVLVYGYSKNGDLEKAIDSVDFMEAAGYRPTTKTVQALQLLTDRRAVISALSPEQKARRWARKGLALEREKSRPLRMRRVDSILMRRVDSIPPPSLRRRLVIRVRRMLSQPDEPRSPKLIRRCYRRALFKSRFHKLVRYVTIFHPRRMQLIKKRFPKLFRRVRTFRSKPTRPVKGTFPKLVRHVTTFHLKPMQPIKGTFPKLVRHVTTFHLKPMQPIKKTFPKVVRHVTTFHLKPMQPIKKVFTPPGSSEEVVR</sequence>
<evidence type="ECO:0000313" key="4">
    <source>
        <dbReference type="EMBL" id="KAL3424624.1"/>
    </source>
</evidence>
<dbReference type="InterPro" id="IPR011990">
    <property type="entry name" value="TPR-like_helical_dom_sf"/>
</dbReference>
<dbReference type="Proteomes" id="UP001629113">
    <property type="component" value="Unassembled WGS sequence"/>
</dbReference>
<dbReference type="PANTHER" id="PTHR47932">
    <property type="entry name" value="ATPASE EXPRESSION PROTEIN 3"/>
    <property type="match status" value="1"/>
</dbReference>
<organism evidence="4 5">
    <name type="scientific">Phlyctema vagabunda</name>
    <dbReference type="NCBI Taxonomy" id="108571"/>
    <lineage>
        <taxon>Eukaryota</taxon>
        <taxon>Fungi</taxon>
        <taxon>Dikarya</taxon>
        <taxon>Ascomycota</taxon>
        <taxon>Pezizomycotina</taxon>
        <taxon>Leotiomycetes</taxon>
        <taxon>Helotiales</taxon>
        <taxon>Dermateaceae</taxon>
        <taxon>Phlyctema</taxon>
    </lineage>
</organism>
<proteinExistence type="predicted"/>
<evidence type="ECO:0000313" key="5">
    <source>
        <dbReference type="Proteomes" id="UP001629113"/>
    </source>
</evidence>
<comment type="caution">
    <text evidence="4">The sequence shown here is derived from an EMBL/GenBank/DDBJ whole genome shotgun (WGS) entry which is preliminary data.</text>
</comment>
<dbReference type="PANTHER" id="PTHR47932:SF11">
    <property type="entry name" value="OS04G0477200 PROTEIN"/>
    <property type="match status" value="1"/>
</dbReference>
<keyword evidence="1" id="KW-0677">Repeat</keyword>
<keyword evidence="5" id="KW-1185">Reference proteome</keyword>
<dbReference type="EMBL" id="JBFCZG010000003">
    <property type="protein sequence ID" value="KAL3424624.1"/>
    <property type="molecule type" value="Genomic_DNA"/>
</dbReference>
<name>A0ABR4PMQ4_9HELO</name>
<feature type="repeat" description="PPR" evidence="2">
    <location>
        <begin position="486"/>
        <end position="520"/>
    </location>
</feature>
<dbReference type="Pfam" id="PF13041">
    <property type="entry name" value="PPR_2"/>
    <property type="match status" value="1"/>
</dbReference>
<protein>
    <submittedName>
        <fullName evidence="4">Protein Rf1, mitochondrial</fullName>
    </submittedName>
</protein>
<accession>A0ABR4PMQ4</accession>
<feature type="compositionally biased region" description="Polar residues" evidence="3">
    <location>
        <begin position="759"/>
        <end position="780"/>
    </location>
</feature>
<feature type="repeat" description="PPR" evidence="2">
    <location>
        <begin position="825"/>
        <end position="859"/>
    </location>
</feature>
<evidence type="ECO:0000256" key="1">
    <source>
        <dbReference type="ARBA" id="ARBA00022737"/>
    </source>
</evidence>
<feature type="region of interest" description="Disordered" evidence="3">
    <location>
        <begin position="46"/>
        <end position="65"/>
    </location>
</feature>
<dbReference type="InterPro" id="IPR002885">
    <property type="entry name" value="PPR_rpt"/>
</dbReference>
<dbReference type="PROSITE" id="PS51375">
    <property type="entry name" value="PPR"/>
    <property type="match status" value="3"/>
</dbReference>
<dbReference type="Gene3D" id="1.25.40.10">
    <property type="entry name" value="Tetratricopeptide repeat domain"/>
    <property type="match status" value="2"/>
</dbReference>
<reference evidence="4 5" key="1">
    <citation type="submission" date="2024-06" db="EMBL/GenBank/DDBJ databases">
        <title>Complete genome of Phlyctema vagabunda strain 19-DSS-EL-015.</title>
        <authorList>
            <person name="Fiorenzani C."/>
        </authorList>
    </citation>
    <scope>NUCLEOTIDE SEQUENCE [LARGE SCALE GENOMIC DNA]</scope>
    <source>
        <strain evidence="4 5">19-DSS-EL-015</strain>
    </source>
</reference>